<name>A0AAV2PS24_MEGNR</name>
<feature type="compositionally biased region" description="Low complexity" evidence="1">
    <location>
        <begin position="496"/>
        <end position="515"/>
    </location>
</feature>
<protein>
    <recommendedName>
        <fullName evidence="5">DEP domain-containing protein</fullName>
    </recommendedName>
</protein>
<sequence>MSASKSSKCILNNTKLCKNIWKSFQNWIKLVKLLVPTGCKSLYSENLTNVGRLHDDVTDAEMFKVLNNAKKICQCQNVNVAKQVRKNIEDNDSFELVMEFKEEDSDLLRFNQFDPLKQLKRDDTTGLIKISKSFDDQVKMLEALWVMGTAPIAPRSSLVHDVSCSWRQLIQQRGRALLSSIRQSVRKSTTNLNKSFENSLDDARNSAVIDSQQLIRRQNLTSGTENLWRSVIRGHLGFLCITIMFGTVTSGATSNDLQRLWRSIYMESLTSNGLNQNAYVISDDLRVHAKHWLPSSMKIIKHSPCTIKMQFYNPNTSFKSRQAMAAVKFTIFQISKVASRLRVYGIKIRVFTRLMILIIIYFPSVTANMAHIFINKTRMFYNFPSLQHFLAAMGPQRTQKTSTPCYDELNNLTLNKGLVSGEFRRQGSTRSTASGIQTPSLRRAPVFNTSKLQSLKLKQYTDFKDSDLYPTLLEGSHENSVLQNSNENQENIRPNSRSSSKQPGSRPSSRSSSRIEYIKRRSEIERERTHTADSNSSADKSDIIQPLYSSVKNKEITTTTLPPNTCFETAFTSDSPQTRIIPQVSVDTIHLNPQVRTVKSIKRRPKSIAVAPLSESTAHHLFDTTREIKNLSCMSDLFKSSLGSSCASDDYMTASLQSPLNRSRSAGNLQAIDVENAEGISLCSSFNTQPRNSFLAARVRDSIKRKHIRDESHQRKRGNRPHSSDNSLDDDSRNLSRLRTKSGGYMNLGLSSFENSLDDARSIKSEYQLNVASDYADLGGLQHMRTKSGGFINLALAPSSDSVDCSDNTMDSADTFSCPSTARSDSAVIDSQQLIRRQNLTSGTAPNTDRIRRKMSVGAGCLSHSCSSGDSIYLSAVSQCSRCGVESPNSLQGPPLPPKTPSSSKTRPASAGLSSHNYENVLDVSRPLSTSANQLSDGYADRTPYGKSPPSYTQGSLWRAFHASPRLLTREGKEVAVSCMQLVLLLLDPVRRRKLHLLLRMMSKCAGNDKLSLASDQTTRALVLNTFSRSILLSEREADYDEMLSMRITTFLMDNHEEVFRPPQDLAVMVHRRITQLQRQQVVYGPLMGDERGMTHTYCQQVSKEKYERQKLTGSQQFISQLLDQIIDNRQLSSRSKKKQLKEFKATYPDIYAARFPNEPVKVESKSKMRSLIKLASLTSLGKNKTLRI</sequence>
<evidence type="ECO:0000256" key="2">
    <source>
        <dbReference type="SAM" id="Phobius"/>
    </source>
</evidence>
<dbReference type="PANTHER" id="PTHR16206:SF4">
    <property type="entry name" value="PROTEIN LET-99"/>
    <property type="match status" value="1"/>
</dbReference>
<feature type="region of interest" description="Disordered" evidence="1">
    <location>
        <begin position="705"/>
        <end position="739"/>
    </location>
</feature>
<keyword evidence="4" id="KW-1185">Reference proteome</keyword>
<evidence type="ECO:0008006" key="5">
    <source>
        <dbReference type="Google" id="ProtNLM"/>
    </source>
</evidence>
<dbReference type="PANTHER" id="PTHR16206">
    <property type="entry name" value="DEP DOMAIN-CONTAINING"/>
    <property type="match status" value="1"/>
</dbReference>
<feature type="non-terminal residue" evidence="3">
    <location>
        <position position="1189"/>
    </location>
</feature>
<keyword evidence="2" id="KW-1133">Transmembrane helix</keyword>
<proteinExistence type="predicted"/>
<feature type="compositionally biased region" description="Basic and acidic residues" evidence="1">
    <location>
        <begin position="516"/>
        <end position="531"/>
    </location>
</feature>
<feature type="region of interest" description="Disordered" evidence="1">
    <location>
        <begin position="932"/>
        <end position="953"/>
    </location>
</feature>
<evidence type="ECO:0000256" key="1">
    <source>
        <dbReference type="SAM" id="MobiDB-lite"/>
    </source>
</evidence>
<dbReference type="AlphaFoldDB" id="A0AAV2PS24"/>
<dbReference type="Proteomes" id="UP001497623">
    <property type="component" value="Unassembled WGS sequence"/>
</dbReference>
<feature type="region of interest" description="Disordered" evidence="1">
    <location>
        <begin position="479"/>
        <end position="541"/>
    </location>
</feature>
<evidence type="ECO:0000313" key="4">
    <source>
        <dbReference type="Proteomes" id="UP001497623"/>
    </source>
</evidence>
<feature type="transmembrane region" description="Helical" evidence="2">
    <location>
        <begin position="350"/>
        <end position="374"/>
    </location>
</feature>
<comment type="caution">
    <text evidence="3">The sequence shown here is derived from an EMBL/GenBank/DDBJ whole genome shotgun (WGS) entry which is preliminary data.</text>
</comment>
<dbReference type="EMBL" id="CAXKWB010001237">
    <property type="protein sequence ID" value="CAL4063723.1"/>
    <property type="molecule type" value="Genomic_DNA"/>
</dbReference>
<feature type="compositionally biased region" description="Low complexity" evidence="1">
    <location>
        <begin position="901"/>
        <end position="911"/>
    </location>
</feature>
<gene>
    <name evidence="3" type="ORF">MNOR_LOCUS3578</name>
</gene>
<keyword evidence="2" id="KW-0812">Transmembrane</keyword>
<feature type="region of interest" description="Disordered" evidence="1">
    <location>
        <begin position="886"/>
        <end position="916"/>
    </location>
</feature>
<accession>A0AAV2PS24</accession>
<organism evidence="3 4">
    <name type="scientific">Meganyctiphanes norvegica</name>
    <name type="common">Northern krill</name>
    <name type="synonym">Thysanopoda norvegica</name>
    <dbReference type="NCBI Taxonomy" id="48144"/>
    <lineage>
        <taxon>Eukaryota</taxon>
        <taxon>Metazoa</taxon>
        <taxon>Ecdysozoa</taxon>
        <taxon>Arthropoda</taxon>
        <taxon>Crustacea</taxon>
        <taxon>Multicrustacea</taxon>
        <taxon>Malacostraca</taxon>
        <taxon>Eumalacostraca</taxon>
        <taxon>Eucarida</taxon>
        <taxon>Euphausiacea</taxon>
        <taxon>Euphausiidae</taxon>
        <taxon>Meganyctiphanes</taxon>
    </lineage>
</organism>
<evidence type="ECO:0000313" key="3">
    <source>
        <dbReference type="EMBL" id="CAL4063723.1"/>
    </source>
</evidence>
<feature type="compositionally biased region" description="Polar residues" evidence="1">
    <location>
        <begin position="479"/>
        <end position="495"/>
    </location>
</feature>
<reference evidence="3 4" key="1">
    <citation type="submission" date="2024-05" db="EMBL/GenBank/DDBJ databases">
        <authorList>
            <person name="Wallberg A."/>
        </authorList>
    </citation>
    <scope>NUCLEOTIDE SEQUENCE [LARGE SCALE GENOMIC DNA]</scope>
</reference>
<keyword evidence="2" id="KW-0472">Membrane</keyword>